<sequence>MFDSGKSREVPSLPFLSHLSIDLSLSLSFSLSLGQRGNLCAAKATLGAGWTYGGGGGWLSGGGGGEGEGETRGMRCCCDVVYSFHCMCCRSLAGNGAGEMGCCQRQLQDLSSAWTKEAHNNKSEISISTLFLSHFLHAHVVIVLFLPYSCSELSLAVEHGMLLREECSIVFTLINRRPTLPPPRPLVFCSDETHAFLYTNMHFFRYIVRRW</sequence>
<dbReference type="Gramene" id="OGLUM03G05410.3">
    <property type="protein sequence ID" value="OGLUM03G05410.3"/>
    <property type="gene ID" value="OGLUM03G05410"/>
</dbReference>
<reference evidence="1" key="1">
    <citation type="submission" date="2015-04" db="UniProtKB">
        <authorList>
            <consortium name="EnsemblPlants"/>
        </authorList>
    </citation>
    <scope>IDENTIFICATION</scope>
</reference>
<evidence type="ECO:0000313" key="1">
    <source>
        <dbReference type="EnsemblPlants" id="OGLUM03G05410.3"/>
    </source>
</evidence>
<accession>A0A0D9Z2S4</accession>
<dbReference type="EnsemblPlants" id="OGLUM03G05410.3">
    <property type="protein sequence ID" value="OGLUM03G05410.3"/>
    <property type="gene ID" value="OGLUM03G05410"/>
</dbReference>
<protein>
    <submittedName>
        <fullName evidence="1">Uncharacterized protein</fullName>
    </submittedName>
</protein>
<keyword evidence="2" id="KW-1185">Reference proteome</keyword>
<dbReference type="AlphaFoldDB" id="A0A0D9Z2S4"/>
<dbReference type="HOGENOM" id="CLU_1368085_0_0_1"/>
<proteinExistence type="predicted"/>
<organism evidence="1">
    <name type="scientific">Oryza glumipatula</name>
    <dbReference type="NCBI Taxonomy" id="40148"/>
    <lineage>
        <taxon>Eukaryota</taxon>
        <taxon>Viridiplantae</taxon>
        <taxon>Streptophyta</taxon>
        <taxon>Embryophyta</taxon>
        <taxon>Tracheophyta</taxon>
        <taxon>Spermatophyta</taxon>
        <taxon>Magnoliopsida</taxon>
        <taxon>Liliopsida</taxon>
        <taxon>Poales</taxon>
        <taxon>Poaceae</taxon>
        <taxon>BOP clade</taxon>
        <taxon>Oryzoideae</taxon>
        <taxon>Oryzeae</taxon>
        <taxon>Oryzinae</taxon>
        <taxon>Oryza</taxon>
    </lineage>
</organism>
<dbReference type="Proteomes" id="UP000026961">
    <property type="component" value="Chromosome 3"/>
</dbReference>
<name>A0A0D9Z2S4_9ORYZ</name>
<reference evidence="1" key="2">
    <citation type="submission" date="2018-05" db="EMBL/GenBank/DDBJ databases">
        <title>OgluRS3 (Oryza glumaepatula Reference Sequence Version 3).</title>
        <authorList>
            <person name="Zhang J."/>
            <person name="Kudrna D."/>
            <person name="Lee S."/>
            <person name="Talag J."/>
            <person name="Welchert J."/>
            <person name="Wing R.A."/>
        </authorList>
    </citation>
    <scope>NUCLEOTIDE SEQUENCE [LARGE SCALE GENOMIC DNA]</scope>
</reference>
<dbReference type="STRING" id="40148.A0A0D9Z2S4"/>
<evidence type="ECO:0000313" key="2">
    <source>
        <dbReference type="Proteomes" id="UP000026961"/>
    </source>
</evidence>